<keyword evidence="1" id="KW-0862">Zinc</keyword>
<keyword evidence="1" id="KW-0479">Metal-binding</keyword>
<evidence type="ECO:0000313" key="5">
    <source>
        <dbReference type="Proteomes" id="UP000011680"/>
    </source>
</evidence>
<dbReference type="OrthoDB" id="189856at2157"/>
<protein>
    <submittedName>
        <fullName evidence="4">SWIM zinc finger domain protein</fullName>
    </submittedName>
</protein>
<comment type="caution">
    <text evidence="4">The sequence shown here is derived from an EMBL/GenBank/DDBJ whole genome shotgun (WGS) entry which is preliminary data.</text>
</comment>
<feature type="region of interest" description="Disordered" evidence="2">
    <location>
        <begin position="1"/>
        <end position="20"/>
    </location>
</feature>
<dbReference type="EMBL" id="AOMF01000099">
    <property type="protein sequence ID" value="EMA56031.1"/>
    <property type="molecule type" value="Genomic_DNA"/>
</dbReference>
<evidence type="ECO:0000256" key="2">
    <source>
        <dbReference type="SAM" id="MobiDB-lite"/>
    </source>
</evidence>
<accession>M0NDY3</accession>
<evidence type="ECO:0000256" key="1">
    <source>
        <dbReference type="PROSITE-ProRule" id="PRU00325"/>
    </source>
</evidence>
<gene>
    <name evidence="4" type="ORF">C451_04496</name>
</gene>
<name>M0NDY3_9EURY</name>
<dbReference type="GO" id="GO:0008270">
    <property type="term" value="F:zinc ion binding"/>
    <property type="evidence" value="ECO:0007669"/>
    <property type="project" value="UniProtKB-KW"/>
</dbReference>
<dbReference type="PATRIC" id="fig|1227457.3.peg.810"/>
<dbReference type="AlphaFoldDB" id="M0NDY3"/>
<organism evidence="4 5">
    <name type="scientific">Halococcus thailandensis JCM 13552</name>
    <dbReference type="NCBI Taxonomy" id="1227457"/>
    <lineage>
        <taxon>Archaea</taxon>
        <taxon>Methanobacteriati</taxon>
        <taxon>Methanobacteriota</taxon>
        <taxon>Stenosarchaea group</taxon>
        <taxon>Halobacteria</taxon>
        <taxon>Halobacteriales</taxon>
        <taxon>Halococcaceae</taxon>
        <taxon>Halococcus</taxon>
    </lineage>
</organism>
<evidence type="ECO:0000313" key="4">
    <source>
        <dbReference type="EMBL" id="EMA56031.1"/>
    </source>
</evidence>
<proteinExistence type="predicted"/>
<feature type="domain" description="SWIM-type" evidence="3">
    <location>
        <begin position="53"/>
        <end position="88"/>
    </location>
</feature>
<keyword evidence="5" id="KW-1185">Reference proteome</keyword>
<evidence type="ECO:0000259" key="3">
    <source>
        <dbReference type="PROSITE" id="PS50966"/>
    </source>
</evidence>
<reference evidence="4 5" key="1">
    <citation type="journal article" date="2014" name="PLoS Genet.">
        <title>Phylogenetically driven sequencing of extremely halophilic archaea reveals strategies for static and dynamic osmo-response.</title>
        <authorList>
            <person name="Becker E.A."/>
            <person name="Seitzer P.M."/>
            <person name="Tritt A."/>
            <person name="Larsen D."/>
            <person name="Krusor M."/>
            <person name="Yao A.I."/>
            <person name="Wu D."/>
            <person name="Madern D."/>
            <person name="Eisen J.A."/>
            <person name="Darling A.E."/>
            <person name="Facciotti M.T."/>
        </authorList>
    </citation>
    <scope>NUCLEOTIDE SEQUENCE [LARGE SCALE GENOMIC DNA]</scope>
    <source>
        <strain evidence="4 5">JCM 13552</strain>
    </source>
</reference>
<keyword evidence="1" id="KW-0863">Zinc-finger</keyword>
<dbReference type="Proteomes" id="UP000011680">
    <property type="component" value="Unassembled WGS sequence"/>
</dbReference>
<feature type="compositionally biased region" description="Polar residues" evidence="2">
    <location>
        <begin position="1"/>
        <end position="14"/>
    </location>
</feature>
<sequence>MSTNESIGQVSGDSPNERRAEWERFSMTVVGGDGAGYVNVQNDSHADPGEHIYSVHVANGRADGCSCPHAVHRGAHCKHQRAVEQRPLILSSADAAGAQTRRMAADGSKVIGE</sequence>
<dbReference type="InterPro" id="IPR007527">
    <property type="entry name" value="Znf_SWIM"/>
</dbReference>
<dbReference type="PROSITE" id="PS50966">
    <property type="entry name" value="ZF_SWIM"/>
    <property type="match status" value="1"/>
</dbReference>